<protein>
    <recommendedName>
        <fullName evidence="3">TFIIB-type domain-containing protein</fullName>
    </recommendedName>
</protein>
<dbReference type="EMBL" id="DVGD01000195">
    <property type="protein sequence ID" value="HIR09947.1"/>
    <property type="molecule type" value="Genomic_DNA"/>
</dbReference>
<organism evidence="1 2">
    <name type="scientific">Candidatus Avoscillospira stercoripullorum</name>
    <dbReference type="NCBI Taxonomy" id="2840709"/>
    <lineage>
        <taxon>Bacteria</taxon>
        <taxon>Bacillati</taxon>
        <taxon>Bacillota</taxon>
        <taxon>Clostridia</taxon>
        <taxon>Eubacteriales</taxon>
        <taxon>Oscillospiraceae</taxon>
        <taxon>Oscillospiraceae incertae sedis</taxon>
        <taxon>Candidatus Avoscillospira</taxon>
    </lineage>
</organism>
<evidence type="ECO:0000313" key="2">
    <source>
        <dbReference type="Proteomes" id="UP000824258"/>
    </source>
</evidence>
<dbReference type="AlphaFoldDB" id="A0A9D1A8V5"/>
<reference evidence="1" key="1">
    <citation type="submission" date="2020-10" db="EMBL/GenBank/DDBJ databases">
        <authorList>
            <person name="Gilroy R."/>
        </authorList>
    </citation>
    <scope>NUCLEOTIDE SEQUENCE</scope>
    <source>
        <strain evidence="1">ChiHjej9B8-7071</strain>
    </source>
</reference>
<accession>A0A9D1A8V5</accession>
<dbReference type="Proteomes" id="UP000824258">
    <property type="component" value="Unassembled WGS sequence"/>
</dbReference>
<proteinExistence type="predicted"/>
<evidence type="ECO:0008006" key="3">
    <source>
        <dbReference type="Google" id="ProtNLM"/>
    </source>
</evidence>
<evidence type="ECO:0000313" key="1">
    <source>
        <dbReference type="EMBL" id="HIR09947.1"/>
    </source>
</evidence>
<gene>
    <name evidence="1" type="ORF">IAA70_06055</name>
</gene>
<sequence length="63" mass="6628">MDGCQEARNAITIVEVPCPNCEGSMEFFIKDGFLAVDALCDSCGYTIPAGSSPEQGLRPSKSA</sequence>
<name>A0A9D1A8V5_9FIRM</name>
<comment type="caution">
    <text evidence="1">The sequence shown here is derived from an EMBL/GenBank/DDBJ whole genome shotgun (WGS) entry which is preliminary data.</text>
</comment>
<reference evidence="1" key="2">
    <citation type="journal article" date="2021" name="PeerJ">
        <title>Extensive microbial diversity within the chicken gut microbiome revealed by metagenomics and culture.</title>
        <authorList>
            <person name="Gilroy R."/>
            <person name="Ravi A."/>
            <person name="Getino M."/>
            <person name="Pursley I."/>
            <person name="Horton D.L."/>
            <person name="Alikhan N.F."/>
            <person name="Baker D."/>
            <person name="Gharbi K."/>
            <person name="Hall N."/>
            <person name="Watson M."/>
            <person name="Adriaenssens E.M."/>
            <person name="Foster-Nyarko E."/>
            <person name="Jarju S."/>
            <person name="Secka A."/>
            <person name="Antonio M."/>
            <person name="Oren A."/>
            <person name="Chaudhuri R.R."/>
            <person name="La Ragione R."/>
            <person name="Hildebrand F."/>
            <person name="Pallen M.J."/>
        </authorList>
    </citation>
    <scope>NUCLEOTIDE SEQUENCE</scope>
    <source>
        <strain evidence="1">ChiHjej9B8-7071</strain>
    </source>
</reference>